<dbReference type="InterPro" id="IPR029058">
    <property type="entry name" value="AB_hydrolase_fold"/>
</dbReference>
<dbReference type="PANTHER" id="PTHR43433">
    <property type="entry name" value="HYDROLASE, ALPHA/BETA FOLD FAMILY PROTEIN"/>
    <property type="match status" value="1"/>
</dbReference>
<dbReference type="GO" id="GO:0016787">
    <property type="term" value="F:hydrolase activity"/>
    <property type="evidence" value="ECO:0007669"/>
    <property type="project" value="UniProtKB-KW"/>
</dbReference>
<dbReference type="PRINTS" id="PR00111">
    <property type="entry name" value="ABHYDROLASE"/>
</dbReference>
<evidence type="ECO:0000313" key="3">
    <source>
        <dbReference type="Proteomes" id="UP000586918"/>
    </source>
</evidence>
<accession>A0A848DFK0</accession>
<feature type="domain" description="AB hydrolase-1" evidence="1">
    <location>
        <begin position="33"/>
        <end position="244"/>
    </location>
</feature>
<organism evidence="2 3">
    <name type="scientific">Pseudonocardia bannensis</name>
    <dbReference type="NCBI Taxonomy" id="630973"/>
    <lineage>
        <taxon>Bacteria</taxon>
        <taxon>Bacillati</taxon>
        <taxon>Actinomycetota</taxon>
        <taxon>Actinomycetes</taxon>
        <taxon>Pseudonocardiales</taxon>
        <taxon>Pseudonocardiaceae</taxon>
        <taxon>Pseudonocardia</taxon>
    </lineage>
</organism>
<dbReference type="SUPFAM" id="SSF53474">
    <property type="entry name" value="alpha/beta-Hydrolases"/>
    <property type="match status" value="1"/>
</dbReference>
<dbReference type="Gene3D" id="3.40.50.1820">
    <property type="entry name" value="alpha/beta hydrolase"/>
    <property type="match status" value="1"/>
</dbReference>
<name>A0A848DFK0_9PSEU</name>
<protein>
    <submittedName>
        <fullName evidence="2">Alpha/beta hydrolase</fullName>
    </submittedName>
</protein>
<sequence length="266" mass="29118">MTTTDREHRSFAVERHTVNEIEVAVQRAGSGQPLLFLHGGSTAPGADFALRWAEHFEVVIPHHPGFGLSADDPGIRDMRDFVPHYLQLLDDLGISSADVVGHSLGGWIAALLAIHSPDRVRRLALASPAGLRVPDHPTLDILRLEPPVLATKLTRNPQLLFGSGEPSVDAIVAGYRESGSLARVLWERNYDHTLQRWLHRVAMPTLLVWGRDDEVTPVRQAEAWSARLPHSETLIVECCGHLLLNEQPDVADAITAFLLGDGPAGP</sequence>
<evidence type="ECO:0000259" key="1">
    <source>
        <dbReference type="Pfam" id="PF00561"/>
    </source>
</evidence>
<dbReference type="AlphaFoldDB" id="A0A848DFK0"/>
<dbReference type="Pfam" id="PF00561">
    <property type="entry name" value="Abhydrolase_1"/>
    <property type="match status" value="1"/>
</dbReference>
<dbReference type="RefSeq" id="WP_169411409.1">
    <property type="nucleotide sequence ID" value="NZ_JAAXKZ010000017.1"/>
</dbReference>
<dbReference type="Proteomes" id="UP000586918">
    <property type="component" value="Unassembled WGS sequence"/>
</dbReference>
<reference evidence="2 3" key="1">
    <citation type="submission" date="2020-04" db="EMBL/GenBank/DDBJ databases">
        <authorList>
            <person name="Klaysubun C."/>
            <person name="Duangmal K."/>
            <person name="Lipun K."/>
        </authorList>
    </citation>
    <scope>NUCLEOTIDE SEQUENCE [LARGE SCALE GENOMIC DNA]</scope>
    <source>
        <strain evidence="2 3">DSM 45300</strain>
    </source>
</reference>
<proteinExistence type="predicted"/>
<gene>
    <name evidence="2" type="ORF">HF519_07300</name>
</gene>
<comment type="caution">
    <text evidence="2">The sequence shown here is derived from an EMBL/GenBank/DDBJ whole genome shotgun (WGS) entry which is preliminary data.</text>
</comment>
<keyword evidence="3" id="KW-1185">Reference proteome</keyword>
<evidence type="ECO:0000313" key="2">
    <source>
        <dbReference type="EMBL" id="NMH91397.1"/>
    </source>
</evidence>
<dbReference type="InterPro" id="IPR000073">
    <property type="entry name" value="AB_hydrolase_1"/>
</dbReference>
<dbReference type="InterPro" id="IPR050471">
    <property type="entry name" value="AB_hydrolase"/>
</dbReference>
<dbReference type="PANTHER" id="PTHR43433:SF1">
    <property type="entry name" value="BLL5160 PROTEIN"/>
    <property type="match status" value="1"/>
</dbReference>
<keyword evidence="2" id="KW-0378">Hydrolase</keyword>
<dbReference type="EMBL" id="JAAXKZ010000017">
    <property type="protein sequence ID" value="NMH91397.1"/>
    <property type="molecule type" value="Genomic_DNA"/>
</dbReference>